<reference evidence="1" key="1">
    <citation type="journal article" date="2013" name="Eukaryot. Cell">
        <title>Extremely Reduced Levels of Heterozygosity in the Vertebrate Pathogen Encephalitozoon cuniculi.</title>
        <authorList>
            <person name="Selman M."/>
            <person name="Sak B."/>
            <person name="Kvac M."/>
            <person name="Farinelli L."/>
            <person name="Weiss L.M."/>
            <person name="Corradi N."/>
        </authorList>
    </citation>
    <scope>NUCLEOTIDE SEQUENCE</scope>
</reference>
<name>M1KB82_ENCCN</name>
<dbReference type="VEuPathDB" id="MicrosporidiaDB:ECU05_0010"/>
<dbReference type="AlphaFoldDB" id="M1KB82"/>
<protein>
    <submittedName>
        <fullName evidence="1">Uncharacterized protein</fullName>
    </submittedName>
</protein>
<evidence type="ECO:0000313" key="1">
    <source>
        <dbReference type="EMBL" id="AGE96632.1"/>
    </source>
</evidence>
<sequence>MDVCTITGMTARGRLRVSRSSRWCWVQGGGMYMATRLRCIQREMCEGAVSGLWEEGEDGGTRTQMGKRAREVGLEEGVLLLWRTLDLGGVGGRKLGSEGQSLSENSEQRSLMRWRVYWKF</sequence>
<organism evidence="1">
    <name type="scientific">Encephalitozoon cuniculi</name>
    <name type="common">Microsporidian parasite</name>
    <dbReference type="NCBI Taxonomy" id="6035"/>
    <lineage>
        <taxon>Eukaryota</taxon>
        <taxon>Fungi</taxon>
        <taxon>Fungi incertae sedis</taxon>
        <taxon>Microsporidia</taxon>
        <taxon>Unikaryonidae</taxon>
        <taxon>Encephalitozoon</taxon>
    </lineage>
</organism>
<accession>M1KB82</accession>
<dbReference type="EMBL" id="KC513629">
    <property type="protein sequence ID" value="AGE96632.1"/>
    <property type="molecule type" value="Genomic_DNA"/>
</dbReference>
<proteinExistence type="predicted"/>
<gene>
    <name evidence="1" type="ORF">ECU01_0030</name>
</gene>